<sequence>MKNPTYGNVDIEAVREIIQDFNDGNPSKIYIGTDSDARDGVVTFATALVVYKIGIGATYFYTLKRERKHYDIFSRLFEETYLSLEMASFAKEMLQLYHPEIHIDVGYNGASRDVLSSVVGYVKGMGYSYKLKPWAFAATKVAHRHTK</sequence>
<keyword evidence="1" id="KW-0812">Transmembrane</keyword>
<dbReference type="Pfam" id="PF04308">
    <property type="entry name" value="RNaseH_like"/>
    <property type="match status" value="1"/>
</dbReference>
<dbReference type="PANTHER" id="PTHR39961">
    <property type="entry name" value="HYPOTHETICAL CYTOSOLIC PROTEIN"/>
    <property type="match status" value="1"/>
</dbReference>
<name>A8F7N5_PSELT</name>
<dbReference type="Proteomes" id="UP000002016">
    <property type="component" value="Chromosome"/>
</dbReference>
<dbReference type="STRING" id="416591.Tlet_1615"/>
<dbReference type="HOGENOM" id="CLU_128607_1_0_0"/>
<keyword evidence="1" id="KW-0472">Membrane</keyword>
<reference evidence="2 3" key="1">
    <citation type="submission" date="2007-08" db="EMBL/GenBank/DDBJ databases">
        <title>Complete sequence of Thermotoga lettingae TMO.</title>
        <authorList>
            <consortium name="US DOE Joint Genome Institute"/>
            <person name="Copeland A."/>
            <person name="Lucas S."/>
            <person name="Lapidus A."/>
            <person name="Barry K."/>
            <person name="Glavina del Rio T."/>
            <person name="Dalin E."/>
            <person name="Tice H."/>
            <person name="Pitluck S."/>
            <person name="Foster B."/>
            <person name="Bruce D."/>
            <person name="Schmutz J."/>
            <person name="Larimer F."/>
            <person name="Land M."/>
            <person name="Hauser L."/>
            <person name="Kyrpides N."/>
            <person name="Mikhailova N."/>
            <person name="Nelson K."/>
            <person name="Gogarten J.P."/>
            <person name="Noll K."/>
            <person name="Richardson P."/>
        </authorList>
    </citation>
    <scope>NUCLEOTIDE SEQUENCE [LARGE SCALE GENOMIC DNA]</scope>
    <source>
        <strain evidence="3">ATCC BAA-301 / DSM 14385 / NBRC 107922 / TMO</strain>
    </source>
</reference>
<reference evidence="2 3" key="2">
    <citation type="journal article" date="2009" name="Proc. Natl. Acad. Sci. U.S.A.">
        <title>On the chimeric nature, thermophilic origin, and phylogenetic placement of the Thermotogales.</title>
        <authorList>
            <person name="Zhaxybayeva O."/>
            <person name="Swithers K.S."/>
            <person name="Lapierre P."/>
            <person name="Fournier G.P."/>
            <person name="Bickhart D.M."/>
            <person name="DeBoy R.T."/>
            <person name="Nelson K.E."/>
            <person name="Nesbo C.L."/>
            <person name="Doolittle W.F."/>
            <person name="Gogarten J.P."/>
            <person name="Noll K.M."/>
        </authorList>
    </citation>
    <scope>NUCLEOTIDE SEQUENCE [LARGE SCALE GENOMIC DNA]</scope>
    <source>
        <strain evidence="3">ATCC BAA-301 / DSM 14385 / NBRC 107922 / TMO</strain>
    </source>
</reference>
<dbReference type="KEGG" id="tle:Tlet_1615"/>
<gene>
    <name evidence="2" type="ordered locus">Tlet_1615</name>
</gene>
<protein>
    <recommendedName>
        <fullName evidence="4">DUF458 domain-containing protein</fullName>
    </recommendedName>
</protein>
<dbReference type="eggNOG" id="COG1978">
    <property type="taxonomic scope" value="Bacteria"/>
</dbReference>
<dbReference type="EMBL" id="CP000812">
    <property type="protein sequence ID" value="ABV34169.1"/>
    <property type="molecule type" value="Genomic_DNA"/>
</dbReference>
<evidence type="ECO:0000313" key="2">
    <source>
        <dbReference type="EMBL" id="ABV34169.1"/>
    </source>
</evidence>
<evidence type="ECO:0000256" key="1">
    <source>
        <dbReference type="SAM" id="Phobius"/>
    </source>
</evidence>
<feature type="transmembrane region" description="Helical" evidence="1">
    <location>
        <begin position="41"/>
        <end position="61"/>
    </location>
</feature>
<evidence type="ECO:0008006" key="4">
    <source>
        <dbReference type="Google" id="ProtNLM"/>
    </source>
</evidence>
<keyword evidence="1" id="KW-1133">Transmembrane helix</keyword>
<dbReference type="AlphaFoldDB" id="A8F7N5"/>
<keyword evidence="3" id="KW-1185">Reference proteome</keyword>
<evidence type="ECO:0000313" key="3">
    <source>
        <dbReference type="Proteomes" id="UP000002016"/>
    </source>
</evidence>
<organism evidence="2 3">
    <name type="scientific">Pseudothermotoga lettingae (strain ATCC BAA-301 / DSM 14385 / NBRC 107922 / TMO)</name>
    <name type="common">Thermotoga lettingae</name>
    <dbReference type="NCBI Taxonomy" id="416591"/>
    <lineage>
        <taxon>Bacteria</taxon>
        <taxon>Thermotogati</taxon>
        <taxon>Thermotogota</taxon>
        <taxon>Thermotogae</taxon>
        <taxon>Thermotogales</taxon>
        <taxon>Thermotogaceae</taxon>
        <taxon>Pseudothermotoga</taxon>
    </lineage>
</organism>
<dbReference type="OrthoDB" id="37369at2"/>
<accession>A8F7N5</accession>
<proteinExistence type="predicted"/>
<dbReference type="PANTHER" id="PTHR39961:SF1">
    <property type="entry name" value="DUF458 DOMAIN-CONTAINING PROTEIN"/>
    <property type="match status" value="1"/>
</dbReference>
<dbReference type="InterPro" id="IPR007405">
    <property type="entry name" value="Phage_KVP40_Orf299"/>
</dbReference>
<dbReference type="RefSeq" id="WP_012003645.1">
    <property type="nucleotide sequence ID" value="NC_009828.1"/>
</dbReference>